<dbReference type="EMBL" id="BPVZ01000039">
    <property type="protein sequence ID" value="GKV13653.1"/>
    <property type="molecule type" value="Genomic_DNA"/>
</dbReference>
<name>A0AAV5JQQ9_9ROSI</name>
<evidence type="ECO:0000313" key="1">
    <source>
        <dbReference type="EMBL" id="GKV13653.1"/>
    </source>
</evidence>
<dbReference type="AlphaFoldDB" id="A0AAV5JQQ9"/>
<protein>
    <submittedName>
        <fullName evidence="1">Uncharacterized protein</fullName>
    </submittedName>
</protein>
<evidence type="ECO:0000313" key="2">
    <source>
        <dbReference type="Proteomes" id="UP001054252"/>
    </source>
</evidence>
<comment type="caution">
    <text evidence="1">The sequence shown here is derived from an EMBL/GenBank/DDBJ whole genome shotgun (WGS) entry which is preliminary data.</text>
</comment>
<organism evidence="1 2">
    <name type="scientific">Rubroshorea leprosula</name>
    <dbReference type="NCBI Taxonomy" id="152421"/>
    <lineage>
        <taxon>Eukaryota</taxon>
        <taxon>Viridiplantae</taxon>
        <taxon>Streptophyta</taxon>
        <taxon>Embryophyta</taxon>
        <taxon>Tracheophyta</taxon>
        <taxon>Spermatophyta</taxon>
        <taxon>Magnoliopsida</taxon>
        <taxon>eudicotyledons</taxon>
        <taxon>Gunneridae</taxon>
        <taxon>Pentapetalae</taxon>
        <taxon>rosids</taxon>
        <taxon>malvids</taxon>
        <taxon>Malvales</taxon>
        <taxon>Dipterocarpaceae</taxon>
        <taxon>Rubroshorea</taxon>
    </lineage>
</organism>
<accession>A0AAV5JQQ9</accession>
<keyword evidence="2" id="KW-1185">Reference proteome</keyword>
<reference evidence="1 2" key="1">
    <citation type="journal article" date="2021" name="Commun. Biol.">
        <title>The genome of Shorea leprosula (Dipterocarpaceae) highlights the ecological relevance of drought in aseasonal tropical rainforests.</title>
        <authorList>
            <person name="Ng K.K.S."/>
            <person name="Kobayashi M.J."/>
            <person name="Fawcett J.A."/>
            <person name="Hatakeyama M."/>
            <person name="Paape T."/>
            <person name="Ng C.H."/>
            <person name="Ang C.C."/>
            <person name="Tnah L.H."/>
            <person name="Lee C.T."/>
            <person name="Nishiyama T."/>
            <person name="Sese J."/>
            <person name="O'Brien M.J."/>
            <person name="Copetti D."/>
            <person name="Mohd Noor M.I."/>
            <person name="Ong R.C."/>
            <person name="Putra M."/>
            <person name="Sireger I.Z."/>
            <person name="Indrioko S."/>
            <person name="Kosugi Y."/>
            <person name="Izuno A."/>
            <person name="Isagi Y."/>
            <person name="Lee S.L."/>
            <person name="Shimizu K.K."/>
        </authorList>
    </citation>
    <scope>NUCLEOTIDE SEQUENCE [LARGE SCALE GENOMIC DNA]</scope>
    <source>
        <strain evidence="1">214</strain>
    </source>
</reference>
<proteinExistence type="predicted"/>
<dbReference type="Proteomes" id="UP001054252">
    <property type="component" value="Unassembled WGS sequence"/>
</dbReference>
<sequence>MEIVMVFMRISLFSRSEHDWNEKVRISLFFWSYCAEHDWFEIEWSMPIWN</sequence>
<gene>
    <name evidence="1" type="ORF">SLEP1_g24640</name>
</gene>